<comment type="caution">
    <text evidence="2">The sequence shown here is derived from an EMBL/GenBank/DDBJ whole genome shotgun (WGS) entry which is preliminary data.</text>
</comment>
<proteinExistence type="predicted"/>
<sequence length="247" mass="28701">MEVKTRSSTNKKLGMHGAIDLQEQRFRREFYAAIVYGFGVSSLTGEYKVVRTFQEQHGLGVVQAEVYTLGTGRWRTLGPVGYWRNEILQFYGPFLNNHCHWIVNDNQICTFDLDKETFQFFPSPPSVEVNHGQSLGILKGCLCKLDTDYSELTIWVMKEYGIKNSWHKQVVEKRQTIQWPVCEPIHLITGLKDGSFLMVFENKLCVFDPRSRTIEDTYMFDPDLSGLAYRPSFVKLQSFESERVHMF</sequence>
<feature type="domain" description="F-box associated beta-propeller type 1" evidence="1">
    <location>
        <begin position="29"/>
        <end position="207"/>
    </location>
</feature>
<dbReference type="AlphaFoldDB" id="A0AA38W886"/>
<dbReference type="InterPro" id="IPR006527">
    <property type="entry name" value="F-box-assoc_dom_typ1"/>
</dbReference>
<gene>
    <name evidence="2" type="ORF">OSB04_016202</name>
</gene>
<dbReference type="InterPro" id="IPR050796">
    <property type="entry name" value="SCF_F-box_component"/>
</dbReference>
<dbReference type="Proteomes" id="UP001172457">
    <property type="component" value="Chromosome 4"/>
</dbReference>
<name>A0AA38W886_9ASTR</name>
<dbReference type="NCBIfam" id="TIGR01640">
    <property type="entry name" value="F_box_assoc_1"/>
    <property type="match status" value="1"/>
</dbReference>
<accession>A0AA38W886</accession>
<dbReference type="InterPro" id="IPR017451">
    <property type="entry name" value="F-box-assoc_interact_dom"/>
</dbReference>
<dbReference type="EMBL" id="JARYMX010000004">
    <property type="protein sequence ID" value="KAJ9552157.1"/>
    <property type="molecule type" value="Genomic_DNA"/>
</dbReference>
<protein>
    <recommendedName>
        <fullName evidence="1">F-box associated beta-propeller type 1 domain-containing protein</fullName>
    </recommendedName>
</protein>
<dbReference type="Pfam" id="PF07734">
    <property type="entry name" value="FBA_1"/>
    <property type="match status" value="1"/>
</dbReference>
<keyword evidence="3" id="KW-1185">Reference proteome</keyword>
<reference evidence="2" key="1">
    <citation type="submission" date="2023-03" db="EMBL/GenBank/DDBJ databases">
        <title>Chromosome-scale reference genome and RAD-based genetic map of yellow starthistle (Centaurea solstitialis) reveal putative structural variation and QTLs associated with invader traits.</title>
        <authorList>
            <person name="Reatini B."/>
            <person name="Cang F.A."/>
            <person name="Jiang Q."/>
            <person name="Mckibben M.T.W."/>
            <person name="Barker M.S."/>
            <person name="Rieseberg L.H."/>
            <person name="Dlugosch K.M."/>
        </authorList>
    </citation>
    <scope>NUCLEOTIDE SEQUENCE</scope>
    <source>
        <strain evidence="2">CAN-66</strain>
        <tissue evidence="2">Leaf</tissue>
    </source>
</reference>
<dbReference type="PANTHER" id="PTHR31672">
    <property type="entry name" value="BNACNNG10540D PROTEIN"/>
    <property type="match status" value="1"/>
</dbReference>
<dbReference type="PANTHER" id="PTHR31672:SF13">
    <property type="entry name" value="F-BOX PROTEIN CPR30-LIKE"/>
    <property type="match status" value="1"/>
</dbReference>
<organism evidence="2 3">
    <name type="scientific">Centaurea solstitialis</name>
    <name type="common">yellow star-thistle</name>
    <dbReference type="NCBI Taxonomy" id="347529"/>
    <lineage>
        <taxon>Eukaryota</taxon>
        <taxon>Viridiplantae</taxon>
        <taxon>Streptophyta</taxon>
        <taxon>Embryophyta</taxon>
        <taxon>Tracheophyta</taxon>
        <taxon>Spermatophyta</taxon>
        <taxon>Magnoliopsida</taxon>
        <taxon>eudicotyledons</taxon>
        <taxon>Gunneridae</taxon>
        <taxon>Pentapetalae</taxon>
        <taxon>asterids</taxon>
        <taxon>campanulids</taxon>
        <taxon>Asterales</taxon>
        <taxon>Asteraceae</taxon>
        <taxon>Carduoideae</taxon>
        <taxon>Cardueae</taxon>
        <taxon>Centaureinae</taxon>
        <taxon>Centaurea</taxon>
    </lineage>
</organism>
<evidence type="ECO:0000259" key="1">
    <source>
        <dbReference type="Pfam" id="PF07734"/>
    </source>
</evidence>
<evidence type="ECO:0000313" key="3">
    <source>
        <dbReference type="Proteomes" id="UP001172457"/>
    </source>
</evidence>
<evidence type="ECO:0000313" key="2">
    <source>
        <dbReference type="EMBL" id="KAJ9552157.1"/>
    </source>
</evidence>